<dbReference type="GO" id="GO:0047661">
    <property type="term" value="F:amino-acid racemase activity"/>
    <property type="evidence" value="ECO:0007669"/>
    <property type="project" value="InterPro"/>
</dbReference>
<dbReference type="PANTHER" id="PTHR28047">
    <property type="entry name" value="PROTEIN DCG1"/>
    <property type="match status" value="1"/>
</dbReference>
<gene>
    <name evidence="2" type="ORF">Amon01_000594900</name>
</gene>
<protein>
    <submittedName>
        <fullName evidence="2">Unnamed protein product</fullName>
    </submittedName>
</protein>
<proteinExistence type="inferred from homology"/>
<dbReference type="PANTHER" id="PTHR28047:SF5">
    <property type="entry name" value="PROTEIN DCG1"/>
    <property type="match status" value="1"/>
</dbReference>
<dbReference type="Pfam" id="PF01177">
    <property type="entry name" value="Asp_Glu_race"/>
    <property type="match status" value="1"/>
</dbReference>
<accession>A0A9W7DHE7</accession>
<evidence type="ECO:0000313" key="2">
    <source>
        <dbReference type="EMBL" id="GMG40167.1"/>
    </source>
</evidence>
<dbReference type="Gene3D" id="3.40.50.12500">
    <property type="match status" value="1"/>
</dbReference>
<dbReference type="EMBL" id="BSXU01003522">
    <property type="protein sequence ID" value="GMG40167.1"/>
    <property type="molecule type" value="Genomic_DNA"/>
</dbReference>
<evidence type="ECO:0000256" key="1">
    <source>
        <dbReference type="ARBA" id="ARBA00038414"/>
    </source>
</evidence>
<dbReference type="OrthoDB" id="412018at2759"/>
<dbReference type="Proteomes" id="UP001165063">
    <property type="component" value="Unassembled WGS sequence"/>
</dbReference>
<keyword evidence="3" id="KW-1185">Reference proteome</keyword>
<dbReference type="InterPro" id="IPR052186">
    <property type="entry name" value="Hydantoin_racemase-like"/>
</dbReference>
<evidence type="ECO:0000313" key="3">
    <source>
        <dbReference type="Proteomes" id="UP001165063"/>
    </source>
</evidence>
<organism evidence="2 3">
    <name type="scientific">Ambrosiozyma monospora</name>
    <name type="common">Yeast</name>
    <name type="synonym">Endomycopsis monosporus</name>
    <dbReference type="NCBI Taxonomy" id="43982"/>
    <lineage>
        <taxon>Eukaryota</taxon>
        <taxon>Fungi</taxon>
        <taxon>Dikarya</taxon>
        <taxon>Ascomycota</taxon>
        <taxon>Saccharomycotina</taxon>
        <taxon>Pichiomycetes</taxon>
        <taxon>Pichiales</taxon>
        <taxon>Pichiaceae</taxon>
        <taxon>Ambrosiozyma</taxon>
    </lineage>
</organism>
<dbReference type="InterPro" id="IPR053714">
    <property type="entry name" value="Iso_Racemase_Enz_sf"/>
</dbReference>
<sequence>MIIFGVLDRTFLTNLIIPHPKYMTSTMTKRILIINPNSSESMTQGMSTLITTPPSGFELEFFTAPPTAPPSINNSEEGHLSCQECLKELKSKPSKYLEYDGYLVGCYSDHPLVYELRKLVGTRAQVLGIFQASVLYSLNSASDENKVAILTSGKDWEPILDEAVYRFFNGKGAVERQNYSEFLPPFFIPTLAAGVDVLKLADPDNYNILKSKVNQLIHQNANTILLGCAGLATLDGKLSSDFPNVTFVDSVKAGIELLVAYIRFQGYSKQ</sequence>
<comment type="similarity">
    <text evidence="1">Belongs to the HyuE racemase family.</text>
</comment>
<dbReference type="AlphaFoldDB" id="A0A9W7DHE7"/>
<dbReference type="InterPro" id="IPR015942">
    <property type="entry name" value="Asp/Glu/hydantoin_racemase"/>
</dbReference>
<name>A0A9W7DHE7_AMBMO</name>
<comment type="caution">
    <text evidence="2">The sequence shown here is derived from an EMBL/GenBank/DDBJ whole genome shotgun (WGS) entry which is preliminary data.</text>
</comment>
<reference evidence="2" key="1">
    <citation type="submission" date="2023-04" db="EMBL/GenBank/DDBJ databases">
        <title>Ambrosiozyma monospora NBRC 1965.</title>
        <authorList>
            <person name="Ichikawa N."/>
            <person name="Sato H."/>
            <person name="Tonouchi N."/>
        </authorList>
    </citation>
    <scope>NUCLEOTIDE SEQUENCE</scope>
    <source>
        <strain evidence="2">NBRC 1965</strain>
    </source>
</reference>